<dbReference type="EMBL" id="PKPP01001433">
    <property type="protein sequence ID" value="PWA82776.1"/>
    <property type="molecule type" value="Genomic_DNA"/>
</dbReference>
<feature type="region of interest" description="Disordered" evidence="1">
    <location>
        <begin position="893"/>
        <end position="920"/>
    </location>
</feature>
<protein>
    <submittedName>
        <fullName evidence="5">Ankyrin repeat-containing protein</fullName>
    </submittedName>
</protein>
<dbReference type="SMART" id="SM00248">
    <property type="entry name" value="ANK"/>
    <property type="match status" value="3"/>
</dbReference>
<dbReference type="InterPro" id="IPR026961">
    <property type="entry name" value="PGG_dom"/>
</dbReference>
<name>A0A2U1PAJ5_ARTAN</name>
<proteinExistence type="predicted"/>
<feature type="transmembrane region" description="Helical" evidence="2">
    <location>
        <begin position="654"/>
        <end position="680"/>
    </location>
</feature>
<evidence type="ECO:0000259" key="3">
    <source>
        <dbReference type="Pfam" id="PF13962"/>
    </source>
</evidence>
<accession>A0A2U1PAJ5</accession>
<dbReference type="Gene3D" id="1.25.40.20">
    <property type="entry name" value="Ankyrin repeat-containing domain"/>
    <property type="match status" value="1"/>
</dbReference>
<feature type="domain" description="PGG" evidence="3">
    <location>
        <begin position="568"/>
        <end position="678"/>
    </location>
</feature>
<dbReference type="InterPro" id="IPR025558">
    <property type="entry name" value="DUF4283"/>
</dbReference>
<keyword evidence="2" id="KW-0472">Membrane</keyword>
<sequence length="920" mass="103022">MAESSKAVADVARIKREYNQALNANVSNFVTVKLSGYENYDFWHAQMMVLLEVYNMSGLLKDDDDVWHSIEGSEIWNRYDKLLKGWVLGSIDQEILPDHANSICGTALGLYEDLQGLYDSDKRRPIEEGMDDRMLMDVSPNDKESTEFMKELLNATMEGSWWKAKAILKNHENAATMVINNNDDTMLHLAVREGKNYFVNQLLNFIKDGSEIAIRNSQGHTALHTAATVDNKQAAKLLVNKSNELLNVKTRVGNFVPLDLAYFFGHIKTFLYLLEVARDMPGLFPSGIRYRFLGVHGLLANATSTKQYNLALKLVEIPELLALATKDDNALFALTTNFPPELGFWEALIYPFPVAVFSLIHLLICIIIFVLLLPLSMLYPHLWKGLVYAGLPIKHIEKRKRDYGEAIEVLKRICKEMNKKVTAENFEKLYAQPILEAARVDACEVVVEILSGFVDTQECRDERGHNVIQLATLNRSEKIYNRLSPGIKHSVSLRNMSDDSGNKLTHFAAKLASSIVLSRTTGAALQLQRELQWYEEVKKLMLPLELTHKNRDMETSEMVFTREHADLLKEGEESCSITAALIVTIVFAAAITVPGGSNQETGIPLFKKDIAFTIFAVCDALSLFTAATALLVFLSILTTRFAAKDFMVSLPRRLILGLCALFISTTAMMVAFGAILFLVFCDQRPWMLAPIGLLACLPILVIVTLQLPLVLDLYQSTYISSIQNIGNGTFVFKFKDEQGLQDVVENGVWIVNSKPMVVQKWDISVDVNKVEPSILPVWIKMLNIPLEAWSVKGLSALASSLGKPIIMDAMTTRMCTQGVGRLGYARVLVEVDAKKGLKDSIDIQYCDKSNKTIATKTVKVEYDWKPPICSRCQVFGHSNDKCGLNNSVEGNKMDVGYSENNDNGVKQQAQNKKDNVEELI</sequence>
<dbReference type="GO" id="GO:0016020">
    <property type="term" value="C:membrane"/>
    <property type="evidence" value="ECO:0007669"/>
    <property type="project" value="TreeGrafter"/>
</dbReference>
<evidence type="ECO:0000313" key="5">
    <source>
        <dbReference type="EMBL" id="PWA82776.1"/>
    </source>
</evidence>
<feature type="transmembrane region" description="Helical" evidence="2">
    <location>
        <begin position="686"/>
        <end position="711"/>
    </location>
</feature>
<feature type="compositionally biased region" description="Basic and acidic residues" evidence="1">
    <location>
        <begin position="911"/>
        <end position="920"/>
    </location>
</feature>
<dbReference type="AlphaFoldDB" id="A0A2U1PAJ5"/>
<comment type="caution">
    <text evidence="5">The sequence shown here is derived from an EMBL/GenBank/DDBJ whole genome shotgun (WGS) entry which is preliminary data.</text>
</comment>
<reference evidence="5 6" key="1">
    <citation type="journal article" date="2018" name="Mol. Plant">
        <title>The genome of Artemisia annua provides insight into the evolution of Asteraceae family and artemisinin biosynthesis.</title>
        <authorList>
            <person name="Shen Q."/>
            <person name="Zhang L."/>
            <person name="Liao Z."/>
            <person name="Wang S."/>
            <person name="Yan T."/>
            <person name="Shi P."/>
            <person name="Liu M."/>
            <person name="Fu X."/>
            <person name="Pan Q."/>
            <person name="Wang Y."/>
            <person name="Lv Z."/>
            <person name="Lu X."/>
            <person name="Zhang F."/>
            <person name="Jiang W."/>
            <person name="Ma Y."/>
            <person name="Chen M."/>
            <person name="Hao X."/>
            <person name="Li L."/>
            <person name="Tang Y."/>
            <person name="Lv G."/>
            <person name="Zhou Y."/>
            <person name="Sun X."/>
            <person name="Brodelius P.E."/>
            <person name="Rose J.K.C."/>
            <person name="Tang K."/>
        </authorList>
    </citation>
    <scope>NUCLEOTIDE SEQUENCE [LARGE SCALE GENOMIC DNA]</scope>
    <source>
        <strain evidence="6">cv. Huhao1</strain>
        <tissue evidence="5">Leaf</tissue>
    </source>
</reference>
<organism evidence="5 6">
    <name type="scientific">Artemisia annua</name>
    <name type="common">Sweet wormwood</name>
    <dbReference type="NCBI Taxonomy" id="35608"/>
    <lineage>
        <taxon>Eukaryota</taxon>
        <taxon>Viridiplantae</taxon>
        <taxon>Streptophyta</taxon>
        <taxon>Embryophyta</taxon>
        <taxon>Tracheophyta</taxon>
        <taxon>Spermatophyta</taxon>
        <taxon>Magnoliopsida</taxon>
        <taxon>eudicotyledons</taxon>
        <taxon>Gunneridae</taxon>
        <taxon>Pentapetalae</taxon>
        <taxon>asterids</taxon>
        <taxon>campanulids</taxon>
        <taxon>Asterales</taxon>
        <taxon>Asteraceae</taxon>
        <taxon>Asteroideae</taxon>
        <taxon>Anthemideae</taxon>
        <taxon>Artemisiinae</taxon>
        <taxon>Artemisia</taxon>
    </lineage>
</organism>
<dbReference type="Pfam" id="PF14111">
    <property type="entry name" value="DUF4283"/>
    <property type="match status" value="1"/>
</dbReference>
<feature type="transmembrane region" description="Helical" evidence="2">
    <location>
        <begin position="348"/>
        <end position="375"/>
    </location>
</feature>
<dbReference type="Proteomes" id="UP000245207">
    <property type="component" value="Unassembled WGS sequence"/>
</dbReference>
<dbReference type="InterPro" id="IPR036770">
    <property type="entry name" value="Ankyrin_rpt-contain_sf"/>
</dbReference>
<dbReference type="PANTHER" id="PTHR24177">
    <property type="entry name" value="CASKIN"/>
    <property type="match status" value="1"/>
</dbReference>
<evidence type="ECO:0000313" key="6">
    <source>
        <dbReference type="Proteomes" id="UP000245207"/>
    </source>
</evidence>
<dbReference type="STRING" id="35608.A0A2U1PAJ5"/>
<dbReference type="OrthoDB" id="769595at2759"/>
<dbReference type="SUPFAM" id="SSF48403">
    <property type="entry name" value="Ankyrin repeat"/>
    <property type="match status" value="1"/>
</dbReference>
<gene>
    <name evidence="5" type="ORF">CTI12_AA174830</name>
</gene>
<keyword evidence="2" id="KW-0812">Transmembrane</keyword>
<dbReference type="Pfam" id="PF12796">
    <property type="entry name" value="Ank_2"/>
    <property type="match status" value="1"/>
</dbReference>
<keyword evidence="2" id="KW-1133">Transmembrane helix</keyword>
<dbReference type="InterPro" id="IPR002110">
    <property type="entry name" value="Ankyrin_rpt"/>
</dbReference>
<feature type="transmembrane region" description="Helical" evidence="2">
    <location>
        <begin position="610"/>
        <end position="634"/>
    </location>
</feature>
<feature type="transmembrane region" description="Helical" evidence="2">
    <location>
        <begin position="577"/>
        <end position="595"/>
    </location>
</feature>
<feature type="domain" description="DUF4283" evidence="4">
    <location>
        <begin position="722"/>
        <end position="766"/>
    </location>
</feature>
<evidence type="ECO:0000256" key="2">
    <source>
        <dbReference type="SAM" id="Phobius"/>
    </source>
</evidence>
<evidence type="ECO:0000259" key="4">
    <source>
        <dbReference type="Pfam" id="PF14111"/>
    </source>
</evidence>
<dbReference type="PANTHER" id="PTHR24177:SF475">
    <property type="entry name" value="ANKYRIN REPEAT-CONTAINING DOMAIN, PGG DOMAIN PROTEIN-RELATED"/>
    <property type="match status" value="1"/>
</dbReference>
<dbReference type="Pfam" id="PF13962">
    <property type="entry name" value="PGG"/>
    <property type="match status" value="1"/>
</dbReference>
<evidence type="ECO:0000256" key="1">
    <source>
        <dbReference type="SAM" id="MobiDB-lite"/>
    </source>
</evidence>
<feature type="compositionally biased region" description="Polar residues" evidence="1">
    <location>
        <begin position="898"/>
        <end position="910"/>
    </location>
</feature>
<keyword evidence="6" id="KW-1185">Reference proteome</keyword>